<feature type="transmembrane region" description="Helical" evidence="1">
    <location>
        <begin position="74"/>
        <end position="98"/>
    </location>
</feature>
<sequence length="305" mass="34639">MELNFEFKKERKLGEFVQDFVDLLKIVIRHFCATLFRLAVIPLAILLLLVFYLTTKVDFNADFSAGDMMQIWGLFIGIVCILLLLSTLFFGIAIEYFILLKNQNNLDFGSAEVWNNFKSNFGKYFRFFGASILVMLIMIIPFFFVLIIASFIPFVGNIVAGVLMSLIGVWLFCAFMLYREGYYSLGSCFSEAYHLLKKKVYDYGVSSYIVSAIFQVMLMMMTLIPALILGLIAYNTVGFNDNFFDTFSGKLIVSLGGTIFSLITITSYMFSVLISGLIYESAKELRFGENIYETINNIGKEANGH</sequence>
<proteinExistence type="predicted"/>
<name>A0A380B937_SPHSI</name>
<evidence type="ECO:0008006" key="4">
    <source>
        <dbReference type="Google" id="ProtNLM"/>
    </source>
</evidence>
<protein>
    <recommendedName>
        <fullName evidence="4">Glycerophosphoryl diester phosphodiesterase membrane domain-containing protein</fullName>
    </recommendedName>
</protein>
<feature type="transmembrane region" description="Helical" evidence="1">
    <location>
        <begin position="127"/>
        <end position="152"/>
    </location>
</feature>
<gene>
    <name evidence="2" type="ORF">NCTC11388_00305</name>
</gene>
<evidence type="ECO:0000256" key="1">
    <source>
        <dbReference type="SAM" id="Phobius"/>
    </source>
</evidence>
<dbReference type="EMBL" id="UGYW01000001">
    <property type="protein sequence ID" value="SUI97205.1"/>
    <property type="molecule type" value="Genomic_DNA"/>
</dbReference>
<feature type="transmembrane region" description="Helical" evidence="1">
    <location>
        <begin position="158"/>
        <end position="178"/>
    </location>
</feature>
<keyword evidence="1" id="KW-0472">Membrane</keyword>
<feature type="transmembrane region" description="Helical" evidence="1">
    <location>
        <begin position="208"/>
        <end position="232"/>
    </location>
</feature>
<feature type="transmembrane region" description="Helical" evidence="1">
    <location>
        <begin position="252"/>
        <end position="279"/>
    </location>
</feature>
<dbReference type="RefSeq" id="WP_181875900.1">
    <property type="nucleotide sequence ID" value="NZ_JBPFRE010000014.1"/>
</dbReference>
<organism evidence="2 3">
    <name type="scientific">Sphingobacterium spiritivorum</name>
    <name type="common">Flavobacterium spiritivorum</name>
    <dbReference type="NCBI Taxonomy" id="258"/>
    <lineage>
        <taxon>Bacteria</taxon>
        <taxon>Pseudomonadati</taxon>
        <taxon>Bacteroidota</taxon>
        <taxon>Sphingobacteriia</taxon>
        <taxon>Sphingobacteriales</taxon>
        <taxon>Sphingobacteriaceae</taxon>
        <taxon>Sphingobacterium</taxon>
    </lineage>
</organism>
<feature type="transmembrane region" description="Helical" evidence="1">
    <location>
        <begin position="35"/>
        <end position="54"/>
    </location>
</feature>
<evidence type="ECO:0000313" key="2">
    <source>
        <dbReference type="EMBL" id="SUI97205.1"/>
    </source>
</evidence>
<evidence type="ECO:0000313" key="3">
    <source>
        <dbReference type="Proteomes" id="UP000254893"/>
    </source>
</evidence>
<keyword evidence="1" id="KW-1133">Transmembrane helix</keyword>
<keyword evidence="1" id="KW-0812">Transmembrane</keyword>
<dbReference type="Proteomes" id="UP000254893">
    <property type="component" value="Unassembled WGS sequence"/>
</dbReference>
<dbReference type="AlphaFoldDB" id="A0A380B937"/>
<accession>A0A380B937</accession>
<reference evidence="2 3" key="1">
    <citation type="submission" date="2018-06" db="EMBL/GenBank/DDBJ databases">
        <authorList>
            <consortium name="Pathogen Informatics"/>
            <person name="Doyle S."/>
        </authorList>
    </citation>
    <scope>NUCLEOTIDE SEQUENCE [LARGE SCALE GENOMIC DNA]</scope>
    <source>
        <strain evidence="2 3">NCTC11388</strain>
    </source>
</reference>